<evidence type="ECO:0000313" key="10">
    <source>
        <dbReference type="EMBL" id="PRY40025.1"/>
    </source>
</evidence>
<dbReference type="PANTHER" id="PTHR19136:SF81">
    <property type="entry name" value="MOLYBDENUM COFACTOR GUANYLYLTRANSFERASE"/>
    <property type="match status" value="1"/>
</dbReference>
<comment type="cofactor">
    <cofactor evidence="8">
        <name>Mg(2+)</name>
        <dbReference type="ChEBI" id="CHEBI:18420"/>
    </cofactor>
</comment>
<gene>
    <name evidence="8" type="primary">mobA</name>
    <name evidence="10" type="ORF">CLV58_107119</name>
</gene>
<dbReference type="GO" id="GO:0005525">
    <property type="term" value="F:GTP binding"/>
    <property type="evidence" value="ECO:0007669"/>
    <property type="project" value="UniProtKB-UniRule"/>
</dbReference>
<feature type="binding site" evidence="8">
    <location>
        <position position="84"/>
    </location>
    <ligand>
        <name>GTP</name>
        <dbReference type="ChEBI" id="CHEBI:37565"/>
    </ligand>
</feature>
<accession>A0A2T0T2W7</accession>
<evidence type="ECO:0000256" key="4">
    <source>
        <dbReference type="ARBA" id="ARBA00022741"/>
    </source>
</evidence>
<evidence type="ECO:0000256" key="3">
    <source>
        <dbReference type="ARBA" id="ARBA00022723"/>
    </source>
</evidence>
<dbReference type="HAMAP" id="MF_00316">
    <property type="entry name" value="MobA"/>
    <property type="match status" value="1"/>
</dbReference>
<dbReference type="CDD" id="cd02503">
    <property type="entry name" value="MobA"/>
    <property type="match status" value="1"/>
</dbReference>
<keyword evidence="6 8" id="KW-0342">GTP-binding</keyword>
<feature type="binding site" evidence="8">
    <location>
        <position position="114"/>
    </location>
    <ligand>
        <name>GTP</name>
        <dbReference type="ChEBI" id="CHEBI:37565"/>
    </ligand>
</feature>
<sequence>MVNVTSTETSSTGDGQVALLNGLVLIGGRSLRMGQDKAQLVYHDKPQRDHLTELLRPYCQTVYWSVNAEQIDRLQASGMPLLRDVENPRPGPLNGILAALNHDPTVAWLVVACDMPLLTDLSLRTLVAGRNPACLATAFYDTDGRYPEPLLCIWEPASGPVVRDAFNNGMVSPRKLLMLHSAALLPAPDPRELTNVNSPAERNALGF</sequence>
<comment type="caution">
    <text evidence="10">The sequence shown here is derived from an EMBL/GenBank/DDBJ whole genome shotgun (WGS) entry which is preliminary data.</text>
</comment>
<protein>
    <recommendedName>
        <fullName evidence="8">Probable molybdenum cofactor guanylyltransferase</fullName>
        <shortName evidence="8">MoCo guanylyltransferase</shortName>
        <ecNumber evidence="8">2.7.7.77</ecNumber>
    </recommendedName>
    <alternativeName>
        <fullName evidence="8">GTP:molybdopterin guanylyltransferase</fullName>
    </alternativeName>
    <alternativeName>
        <fullName evidence="8">Mo-MPT guanylyltransferase</fullName>
    </alternativeName>
    <alternativeName>
        <fullName evidence="8">Molybdopterin guanylyltransferase</fullName>
    </alternativeName>
    <alternativeName>
        <fullName evidence="8">Molybdopterin-guanine dinucleotide synthase</fullName>
        <shortName evidence="8">MGD synthase</shortName>
    </alternativeName>
</protein>
<keyword evidence="1 8" id="KW-0963">Cytoplasm</keyword>
<dbReference type="Pfam" id="PF12804">
    <property type="entry name" value="NTP_transf_3"/>
    <property type="match status" value="1"/>
</dbReference>
<keyword evidence="5 8" id="KW-0460">Magnesium</keyword>
<feature type="binding site" evidence="8">
    <location>
        <position position="37"/>
    </location>
    <ligand>
        <name>GTP</name>
        <dbReference type="ChEBI" id="CHEBI:37565"/>
    </ligand>
</feature>
<evidence type="ECO:0000256" key="7">
    <source>
        <dbReference type="ARBA" id="ARBA00023150"/>
    </source>
</evidence>
<evidence type="ECO:0000313" key="11">
    <source>
        <dbReference type="Proteomes" id="UP000238375"/>
    </source>
</evidence>
<keyword evidence="2 8" id="KW-0808">Transferase</keyword>
<evidence type="ECO:0000256" key="6">
    <source>
        <dbReference type="ARBA" id="ARBA00023134"/>
    </source>
</evidence>
<keyword evidence="11" id="KW-1185">Reference proteome</keyword>
<evidence type="ECO:0000256" key="2">
    <source>
        <dbReference type="ARBA" id="ARBA00022679"/>
    </source>
</evidence>
<dbReference type="PANTHER" id="PTHR19136">
    <property type="entry name" value="MOLYBDENUM COFACTOR GUANYLYLTRANSFERASE"/>
    <property type="match status" value="1"/>
</dbReference>
<dbReference type="GO" id="GO:0046872">
    <property type="term" value="F:metal ion binding"/>
    <property type="evidence" value="ECO:0007669"/>
    <property type="project" value="UniProtKB-KW"/>
</dbReference>
<comment type="function">
    <text evidence="8">Transfers a GMP moiety from GTP to Mo-molybdopterin (Mo-MPT) cofactor (Moco or molybdenum cofactor) to form Mo-molybdopterin guanine dinucleotide (Mo-MGD) cofactor.</text>
</comment>
<feature type="domain" description="MobA-like NTP transferase" evidence="9">
    <location>
        <begin position="22"/>
        <end position="163"/>
    </location>
</feature>
<keyword evidence="7 8" id="KW-0501">Molybdenum cofactor biosynthesis</keyword>
<comment type="subcellular location">
    <subcellularLocation>
        <location evidence="8">Cytoplasm</location>
    </subcellularLocation>
</comment>
<dbReference type="InterPro" id="IPR029044">
    <property type="entry name" value="Nucleotide-diphossugar_trans"/>
</dbReference>
<keyword evidence="4 8" id="KW-0547">Nucleotide-binding</keyword>
<dbReference type="GO" id="GO:0061603">
    <property type="term" value="F:molybdenum cofactor guanylyltransferase activity"/>
    <property type="evidence" value="ECO:0007669"/>
    <property type="project" value="UniProtKB-EC"/>
</dbReference>
<feature type="binding site" evidence="8">
    <location>
        <begin position="25"/>
        <end position="27"/>
    </location>
    <ligand>
        <name>GTP</name>
        <dbReference type="ChEBI" id="CHEBI:37565"/>
    </ligand>
</feature>
<dbReference type="InterPro" id="IPR025877">
    <property type="entry name" value="MobA-like_NTP_Trfase"/>
</dbReference>
<evidence type="ECO:0000259" key="9">
    <source>
        <dbReference type="Pfam" id="PF12804"/>
    </source>
</evidence>
<comment type="catalytic activity">
    <reaction evidence="8">
        <text>Mo-molybdopterin + GTP + H(+) = Mo-molybdopterin guanine dinucleotide + diphosphate</text>
        <dbReference type="Rhea" id="RHEA:34243"/>
        <dbReference type="ChEBI" id="CHEBI:15378"/>
        <dbReference type="ChEBI" id="CHEBI:33019"/>
        <dbReference type="ChEBI" id="CHEBI:37565"/>
        <dbReference type="ChEBI" id="CHEBI:71302"/>
        <dbReference type="ChEBI" id="CHEBI:71310"/>
        <dbReference type="EC" id="2.7.7.77"/>
    </reaction>
</comment>
<keyword evidence="3 8" id="KW-0479">Metal-binding</keyword>
<evidence type="ECO:0000256" key="8">
    <source>
        <dbReference type="HAMAP-Rule" id="MF_00316"/>
    </source>
</evidence>
<reference evidence="10 11" key="1">
    <citation type="submission" date="2018-03" db="EMBL/GenBank/DDBJ databases">
        <title>Genomic Encyclopedia of Archaeal and Bacterial Type Strains, Phase II (KMG-II): from individual species to whole genera.</title>
        <authorList>
            <person name="Goeker M."/>
        </authorList>
    </citation>
    <scope>NUCLEOTIDE SEQUENCE [LARGE SCALE GENOMIC DNA]</scope>
    <source>
        <strain evidence="10 11">DSM 28354</strain>
    </source>
</reference>
<dbReference type="Proteomes" id="UP000238375">
    <property type="component" value="Unassembled WGS sequence"/>
</dbReference>
<feature type="binding site" evidence="8">
    <location>
        <position position="114"/>
    </location>
    <ligand>
        <name>Mg(2+)</name>
        <dbReference type="ChEBI" id="CHEBI:18420"/>
    </ligand>
</feature>
<dbReference type="AlphaFoldDB" id="A0A2T0T2W7"/>
<dbReference type="GO" id="GO:0006777">
    <property type="term" value="P:Mo-molybdopterin cofactor biosynthetic process"/>
    <property type="evidence" value="ECO:0007669"/>
    <property type="project" value="UniProtKB-KW"/>
</dbReference>
<dbReference type="SUPFAM" id="SSF53448">
    <property type="entry name" value="Nucleotide-diphospho-sugar transferases"/>
    <property type="match status" value="1"/>
</dbReference>
<dbReference type="InterPro" id="IPR013482">
    <property type="entry name" value="Molybde_CF_guanTrfase"/>
</dbReference>
<comment type="domain">
    <text evidence="8">The N-terminal domain determines nucleotide recognition and specific binding, while the C-terminal domain determines the specific binding to the target protein.</text>
</comment>
<dbReference type="EMBL" id="PVTE01000007">
    <property type="protein sequence ID" value="PRY40025.1"/>
    <property type="molecule type" value="Genomic_DNA"/>
</dbReference>
<dbReference type="Gene3D" id="3.90.550.10">
    <property type="entry name" value="Spore Coat Polysaccharide Biosynthesis Protein SpsA, Chain A"/>
    <property type="match status" value="1"/>
</dbReference>
<name>A0A2T0T2W7_9BACT</name>
<organism evidence="10 11">
    <name type="scientific">Spirosoma oryzae</name>
    <dbReference type="NCBI Taxonomy" id="1469603"/>
    <lineage>
        <taxon>Bacteria</taxon>
        <taxon>Pseudomonadati</taxon>
        <taxon>Bacteroidota</taxon>
        <taxon>Cytophagia</taxon>
        <taxon>Cytophagales</taxon>
        <taxon>Cytophagaceae</taxon>
        <taxon>Spirosoma</taxon>
    </lineage>
</organism>
<evidence type="ECO:0000256" key="5">
    <source>
        <dbReference type="ARBA" id="ARBA00022842"/>
    </source>
</evidence>
<dbReference type="GO" id="GO:0005737">
    <property type="term" value="C:cytoplasm"/>
    <property type="evidence" value="ECO:0007669"/>
    <property type="project" value="UniProtKB-SubCell"/>
</dbReference>
<comment type="similarity">
    <text evidence="8">Belongs to the MobA family.</text>
</comment>
<dbReference type="EC" id="2.7.7.77" evidence="8"/>
<comment type="caution">
    <text evidence="8">Lacks conserved residue(s) required for the propagation of feature annotation.</text>
</comment>
<proteinExistence type="inferred from homology"/>
<evidence type="ECO:0000256" key="1">
    <source>
        <dbReference type="ARBA" id="ARBA00022490"/>
    </source>
</evidence>